<protein>
    <submittedName>
        <fullName evidence="2">Uncharacterized protein</fullName>
    </submittedName>
</protein>
<dbReference type="AlphaFoldDB" id="A0A1N5UEV1"/>
<gene>
    <name evidence="2" type="ORF">CSP5_0932</name>
</gene>
<evidence type="ECO:0000256" key="1">
    <source>
        <dbReference type="SAM" id="MobiDB-lite"/>
    </source>
</evidence>
<accession>A0A1N5UEV1</accession>
<evidence type="ECO:0000313" key="2">
    <source>
        <dbReference type="EMBL" id="SIM59272.1"/>
    </source>
</evidence>
<organism evidence="2 3">
    <name type="scientific">Cuniculiplasma divulgatum</name>
    <dbReference type="NCBI Taxonomy" id="1673428"/>
    <lineage>
        <taxon>Archaea</taxon>
        <taxon>Methanobacteriati</taxon>
        <taxon>Thermoplasmatota</taxon>
        <taxon>Thermoplasmata</taxon>
        <taxon>Thermoplasmatales</taxon>
        <taxon>Cuniculiplasmataceae</taxon>
        <taxon>Cuniculiplasma</taxon>
    </lineage>
</organism>
<feature type="compositionally biased region" description="Basic and acidic residues" evidence="1">
    <location>
        <begin position="195"/>
        <end position="209"/>
    </location>
</feature>
<name>A0A1N5UEV1_9ARCH</name>
<dbReference type="Proteomes" id="UP000195607">
    <property type="component" value="Chromosome I"/>
</dbReference>
<feature type="compositionally biased region" description="Acidic residues" evidence="1">
    <location>
        <begin position="210"/>
        <end position="221"/>
    </location>
</feature>
<reference evidence="2 3" key="1">
    <citation type="submission" date="2016-04" db="EMBL/GenBank/DDBJ databases">
        <authorList>
            <person name="Evans L.H."/>
            <person name="Alamgir A."/>
            <person name="Owens N."/>
            <person name="Weber N.D."/>
            <person name="Virtaneva K."/>
            <person name="Barbian K."/>
            <person name="Babar A."/>
            <person name="Rosenke K."/>
        </authorList>
    </citation>
    <scope>NUCLEOTIDE SEQUENCE [LARGE SCALE GENOMIC DNA]</scope>
    <source>
        <strain evidence="3">S5(T) (JCM 30642 \VKM B-2941)</strain>
    </source>
</reference>
<dbReference type="EMBL" id="LT671858">
    <property type="protein sequence ID" value="SIM59272.1"/>
    <property type="molecule type" value="Genomic_DNA"/>
</dbReference>
<feature type="region of interest" description="Disordered" evidence="1">
    <location>
        <begin position="186"/>
        <end position="221"/>
    </location>
</feature>
<proteinExistence type="predicted"/>
<sequence>MISMKKNNDFQSLIESLAYYRGDSSKSEGFMKKLVGLWSSYGDKKFLGKKGSKILNKSLQELYVIMDVSREHIVELQDLINRMKDNSDDMNHIKKIRATDSLNAEIAKYNHMEEKYKFMSMLQSINELMSEKDSKFMRKLDKTLKNRQMIREFQNTVKEEMNDHGRIMEDMDNIELYFETITEKSTSKVASNENTIHEPQKTIPKKDSEEKDDEDENPEVI</sequence>
<evidence type="ECO:0000313" key="3">
    <source>
        <dbReference type="Proteomes" id="UP000195607"/>
    </source>
</evidence>